<evidence type="ECO:0000313" key="2">
    <source>
        <dbReference type="EMBL" id="CAI8007682.1"/>
    </source>
</evidence>
<dbReference type="EMBL" id="CASHTH010000797">
    <property type="protein sequence ID" value="CAI8007682.1"/>
    <property type="molecule type" value="Genomic_DNA"/>
</dbReference>
<dbReference type="AlphaFoldDB" id="A0AA35RCJ7"/>
<comment type="caution">
    <text evidence="2">The sequence shown here is derived from an EMBL/GenBank/DDBJ whole genome shotgun (WGS) entry which is preliminary data.</text>
</comment>
<reference evidence="2" key="1">
    <citation type="submission" date="2023-03" db="EMBL/GenBank/DDBJ databases">
        <authorList>
            <person name="Steffen K."/>
            <person name="Cardenas P."/>
        </authorList>
    </citation>
    <scope>NUCLEOTIDE SEQUENCE</scope>
</reference>
<dbReference type="Proteomes" id="UP001174909">
    <property type="component" value="Unassembled WGS sequence"/>
</dbReference>
<organism evidence="2 3">
    <name type="scientific">Geodia barretti</name>
    <name type="common">Barrett's horny sponge</name>
    <dbReference type="NCBI Taxonomy" id="519541"/>
    <lineage>
        <taxon>Eukaryota</taxon>
        <taxon>Metazoa</taxon>
        <taxon>Porifera</taxon>
        <taxon>Demospongiae</taxon>
        <taxon>Heteroscleromorpha</taxon>
        <taxon>Tetractinellida</taxon>
        <taxon>Astrophorina</taxon>
        <taxon>Geodiidae</taxon>
        <taxon>Geodia</taxon>
    </lineage>
</organism>
<proteinExistence type="predicted"/>
<feature type="compositionally biased region" description="Polar residues" evidence="1">
    <location>
        <begin position="1"/>
        <end position="17"/>
    </location>
</feature>
<feature type="non-terminal residue" evidence="2">
    <location>
        <position position="76"/>
    </location>
</feature>
<gene>
    <name evidence="2" type="ORF">GBAR_LOCUS5338</name>
</gene>
<evidence type="ECO:0000256" key="1">
    <source>
        <dbReference type="SAM" id="MobiDB-lite"/>
    </source>
</evidence>
<name>A0AA35RCJ7_GEOBA</name>
<accession>A0AA35RCJ7</accession>
<protein>
    <submittedName>
        <fullName evidence="2">Uncharacterized protein</fullName>
    </submittedName>
</protein>
<evidence type="ECO:0000313" key="3">
    <source>
        <dbReference type="Proteomes" id="UP001174909"/>
    </source>
</evidence>
<sequence length="76" mass="8208">MSYTLTVYTPDSRSSAFPSALRESPSSLAPDSLITDNIMTEVSSWETMCTEQPSAGDPTANWQLAMMEVGVKSIST</sequence>
<keyword evidence="3" id="KW-1185">Reference proteome</keyword>
<feature type="region of interest" description="Disordered" evidence="1">
    <location>
        <begin position="1"/>
        <end position="28"/>
    </location>
</feature>